<dbReference type="EMBL" id="UAPV01000001">
    <property type="protein sequence ID" value="SPT70851.1"/>
    <property type="molecule type" value="Genomic_DNA"/>
</dbReference>
<name>A0A2X0WZ80_9GAMM</name>
<dbReference type="Proteomes" id="UP000250086">
    <property type="component" value="Unassembled WGS sequence"/>
</dbReference>
<sequence>MFVIFMALVVHSFIQEVINKLKVEEPKRFIKMTYEKLLRELDDISIKRSKSDIFLTKALTKTQKIILGALGVDLSAIELV</sequence>
<accession>A0A2X0WZ80</accession>
<organism evidence="1 2">
    <name type="scientific">Anaerobiospirillum thomasii</name>
    <dbReference type="NCBI Taxonomy" id="179995"/>
    <lineage>
        <taxon>Bacteria</taxon>
        <taxon>Pseudomonadati</taxon>
        <taxon>Pseudomonadota</taxon>
        <taxon>Gammaproteobacteria</taxon>
        <taxon>Aeromonadales</taxon>
        <taxon>Succinivibrionaceae</taxon>
        <taxon>Anaerobiospirillum</taxon>
    </lineage>
</organism>
<dbReference type="RefSeq" id="WP_113744873.1">
    <property type="nucleotide sequence ID" value="NZ_UAPV01000001.1"/>
</dbReference>
<gene>
    <name evidence="1" type="ORF">NCTC13093_02275</name>
</gene>
<reference evidence="1 2" key="1">
    <citation type="submission" date="2018-06" db="EMBL/GenBank/DDBJ databases">
        <authorList>
            <consortium name="Pathogen Informatics"/>
            <person name="Doyle S."/>
        </authorList>
    </citation>
    <scope>NUCLEOTIDE SEQUENCE [LARGE SCALE GENOMIC DNA]</scope>
    <source>
        <strain evidence="1 2">NCTC13093</strain>
    </source>
</reference>
<proteinExistence type="predicted"/>
<dbReference type="AlphaFoldDB" id="A0A2X0WZ80"/>
<evidence type="ECO:0000313" key="1">
    <source>
        <dbReference type="EMBL" id="SPT70851.1"/>
    </source>
</evidence>
<protein>
    <submittedName>
        <fullName evidence="1">Uncharacterized protein</fullName>
    </submittedName>
</protein>
<evidence type="ECO:0000313" key="2">
    <source>
        <dbReference type="Proteomes" id="UP000250086"/>
    </source>
</evidence>
<keyword evidence="2" id="KW-1185">Reference proteome</keyword>